<dbReference type="InterPro" id="IPR004147">
    <property type="entry name" value="ABC1_dom"/>
</dbReference>
<feature type="transmembrane region" description="Helical" evidence="5">
    <location>
        <begin position="21"/>
        <end position="42"/>
    </location>
</feature>
<accession>A0ABV4AGJ6</accession>
<evidence type="ECO:0000313" key="7">
    <source>
        <dbReference type="EMBL" id="MEY1661955.1"/>
    </source>
</evidence>
<dbReference type="PANTHER" id="PTHR43851">
    <property type="match status" value="1"/>
</dbReference>
<gene>
    <name evidence="7" type="ORF">AB5I84_07315</name>
</gene>
<dbReference type="Proteomes" id="UP001562065">
    <property type="component" value="Unassembled WGS sequence"/>
</dbReference>
<evidence type="ECO:0000256" key="5">
    <source>
        <dbReference type="SAM" id="Phobius"/>
    </source>
</evidence>
<dbReference type="EMBL" id="JBGCUO010000001">
    <property type="protein sequence ID" value="MEY1661955.1"/>
    <property type="molecule type" value="Genomic_DNA"/>
</dbReference>
<keyword evidence="2 7" id="KW-0808">Transferase</keyword>
<dbReference type="Pfam" id="PF03109">
    <property type="entry name" value="ABC1"/>
    <property type="match status" value="1"/>
</dbReference>
<evidence type="ECO:0000256" key="4">
    <source>
        <dbReference type="ARBA" id="ARBA00022840"/>
    </source>
</evidence>
<dbReference type="InterPro" id="IPR051409">
    <property type="entry name" value="Atypical_kinase_ADCK"/>
</dbReference>
<dbReference type="RefSeq" id="WP_369455201.1">
    <property type="nucleotide sequence ID" value="NZ_JBGCUO010000001.1"/>
</dbReference>
<evidence type="ECO:0000256" key="3">
    <source>
        <dbReference type="ARBA" id="ARBA00022741"/>
    </source>
</evidence>
<comment type="similarity">
    <text evidence="1">Belongs to the protein kinase superfamily. ADCK protein kinase family.</text>
</comment>
<dbReference type="CDD" id="cd13970">
    <property type="entry name" value="ABC1_ADCK3"/>
    <property type="match status" value="1"/>
</dbReference>
<keyword evidence="8" id="KW-1185">Reference proteome</keyword>
<dbReference type="EC" id="2.7.-.-" evidence="7"/>
<feature type="domain" description="ABC1 atypical kinase-like" evidence="6">
    <location>
        <begin position="128"/>
        <end position="343"/>
    </location>
</feature>
<dbReference type="SUPFAM" id="SSF56112">
    <property type="entry name" value="Protein kinase-like (PK-like)"/>
    <property type="match status" value="1"/>
</dbReference>
<proteinExistence type="inferred from homology"/>
<keyword evidence="5" id="KW-0472">Membrane</keyword>
<name>A0ABV4AGJ6_9GAMM</name>
<keyword evidence="4" id="KW-0067">ATP-binding</keyword>
<dbReference type="InterPro" id="IPR034646">
    <property type="entry name" value="ADCK3_dom"/>
</dbReference>
<evidence type="ECO:0000259" key="6">
    <source>
        <dbReference type="Pfam" id="PF03109"/>
    </source>
</evidence>
<keyword evidence="5" id="KW-0812">Transmembrane</keyword>
<reference evidence="7 8" key="1">
    <citation type="submission" date="2024-07" db="EMBL/GenBank/DDBJ databases">
        <authorList>
            <person name="Ren Q."/>
        </authorList>
    </citation>
    <scope>NUCLEOTIDE SEQUENCE [LARGE SCALE GENOMIC DNA]</scope>
    <source>
        <strain evidence="7 8">REN37</strain>
    </source>
</reference>
<keyword evidence="7" id="KW-0418">Kinase</keyword>
<organism evidence="7 8">
    <name type="scientific">Isoalcanivorax beigongshangi</name>
    <dbReference type="NCBI Taxonomy" id="3238810"/>
    <lineage>
        <taxon>Bacteria</taxon>
        <taxon>Pseudomonadati</taxon>
        <taxon>Pseudomonadota</taxon>
        <taxon>Gammaproteobacteria</taxon>
        <taxon>Oceanospirillales</taxon>
        <taxon>Alcanivoracaceae</taxon>
        <taxon>Isoalcanivorax</taxon>
    </lineage>
</organism>
<dbReference type="PANTHER" id="PTHR43851:SF3">
    <property type="entry name" value="COENZYME Q8"/>
    <property type="match status" value="1"/>
</dbReference>
<evidence type="ECO:0000313" key="8">
    <source>
        <dbReference type="Proteomes" id="UP001562065"/>
    </source>
</evidence>
<keyword evidence="5" id="KW-1133">Transmembrane helix</keyword>
<dbReference type="InterPro" id="IPR011009">
    <property type="entry name" value="Kinase-like_dom_sf"/>
</dbReference>
<dbReference type="GO" id="GO:0016301">
    <property type="term" value="F:kinase activity"/>
    <property type="evidence" value="ECO:0007669"/>
    <property type="project" value="UniProtKB-KW"/>
</dbReference>
<protein>
    <submittedName>
        <fullName evidence="7">ABC1 kinase family protein</fullName>
        <ecNumber evidence="7">2.7.-.-</ecNumber>
    </submittedName>
</protein>
<keyword evidence="3" id="KW-0547">Nucleotide-binding</keyword>
<evidence type="ECO:0000256" key="2">
    <source>
        <dbReference type="ARBA" id="ARBA00022679"/>
    </source>
</evidence>
<comment type="caution">
    <text evidence="7">The sequence shown here is derived from an EMBL/GenBank/DDBJ whole genome shotgun (WGS) entry which is preliminary data.</text>
</comment>
<evidence type="ECO:0000256" key="1">
    <source>
        <dbReference type="ARBA" id="ARBA00009670"/>
    </source>
</evidence>
<sequence>MTTRKTVKRVKTGAFERRFSLARAGIMAGARYATLTAGTLLAPREERAERRKAILGQQAQELATELGKLKGSVVKIGQMMALFGEHFLPEEVTAALHTLENNTTALEWPAIERHLLLRLGRARMAELEVDPEPLGAASLGQVHRAVRRSDGKQLVLKIQYPGVSDAIDSDLRAVVQLLKLSRLVPITDQFNLWLDEVRAMLRREVDYRLEARTTRDFATLLADDPRFVVPEVVDDYCTDDVLCLSFESGVHISDPSVTSLSQARRDHLGRAIMELCCMEVFRWSRMQTDPNFGNYLLRVGDTPDDDRIVLLDFGAIRDFHDEVLGPGREMIRASYYHDQNRLVAALQALNFLSEQAPPKVLDEFAELCFEAIEALQDPERYPPPPETLTADLKYRWGDSDLPARVMARAGKNALSRHFDVPPKEFIFLMRKLLGAYTFLHVIRAEVRGNDILEPFLPLKEDSDRALVAQLNAQR</sequence>